<reference evidence="3 4" key="1">
    <citation type="submission" date="2020-04" db="EMBL/GenBank/DDBJ databases">
        <title>Hymenobacter polaris sp. nov., isolated from Arctic soil.</title>
        <authorList>
            <person name="Dahal R.H."/>
        </authorList>
    </citation>
    <scope>NUCLEOTIDE SEQUENCE [LARGE SCALE GENOMIC DNA]</scope>
    <source>
        <strain evidence="3 4">RP-2-7</strain>
    </source>
</reference>
<protein>
    <submittedName>
        <fullName evidence="3">SGNH/GDSL hydrolase family protein</fullName>
    </submittedName>
</protein>
<dbReference type="EMBL" id="JABBGH010000002">
    <property type="protein sequence ID" value="NML66218.1"/>
    <property type="molecule type" value="Genomic_DNA"/>
</dbReference>
<dbReference type="InterPro" id="IPR036514">
    <property type="entry name" value="SGNH_hydro_sf"/>
</dbReference>
<name>A0A7Y0AF56_9BACT</name>
<evidence type="ECO:0000256" key="1">
    <source>
        <dbReference type="SAM" id="SignalP"/>
    </source>
</evidence>
<accession>A0A7Y0AF56</accession>
<organism evidence="3 4">
    <name type="scientific">Hymenobacter polaris</name>
    <dbReference type="NCBI Taxonomy" id="2682546"/>
    <lineage>
        <taxon>Bacteria</taxon>
        <taxon>Pseudomonadati</taxon>
        <taxon>Bacteroidota</taxon>
        <taxon>Cytophagia</taxon>
        <taxon>Cytophagales</taxon>
        <taxon>Hymenobacteraceae</taxon>
        <taxon>Hymenobacter</taxon>
    </lineage>
</organism>
<proteinExistence type="predicted"/>
<keyword evidence="4" id="KW-1185">Reference proteome</keyword>
<feature type="domain" description="SGNH hydrolase-type esterase" evidence="2">
    <location>
        <begin position="42"/>
        <end position="217"/>
    </location>
</feature>
<evidence type="ECO:0000313" key="3">
    <source>
        <dbReference type="EMBL" id="NML66218.1"/>
    </source>
</evidence>
<dbReference type="GO" id="GO:0016788">
    <property type="term" value="F:hydrolase activity, acting on ester bonds"/>
    <property type="evidence" value="ECO:0007669"/>
    <property type="project" value="UniProtKB-ARBA"/>
</dbReference>
<dbReference type="SUPFAM" id="SSF52266">
    <property type="entry name" value="SGNH hydrolase"/>
    <property type="match status" value="1"/>
</dbReference>
<keyword evidence="3" id="KW-0378">Hydrolase</keyword>
<gene>
    <name evidence="3" type="ORF">HHL22_13480</name>
</gene>
<feature type="chain" id="PRO_5030753681" evidence="1">
    <location>
        <begin position="18"/>
        <end position="236"/>
    </location>
</feature>
<evidence type="ECO:0000259" key="2">
    <source>
        <dbReference type="Pfam" id="PF13472"/>
    </source>
</evidence>
<dbReference type="Pfam" id="PF13472">
    <property type="entry name" value="Lipase_GDSL_2"/>
    <property type="match status" value="1"/>
</dbReference>
<dbReference type="InterPro" id="IPR013830">
    <property type="entry name" value="SGNH_hydro"/>
</dbReference>
<comment type="caution">
    <text evidence="3">The sequence shown here is derived from an EMBL/GenBank/DDBJ whole genome shotgun (WGS) entry which is preliminary data.</text>
</comment>
<dbReference type="Gene3D" id="3.40.50.1110">
    <property type="entry name" value="SGNH hydrolase"/>
    <property type="match status" value="1"/>
</dbReference>
<dbReference type="CDD" id="cd01832">
    <property type="entry name" value="SGNH_hydrolase_like_1"/>
    <property type="match status" value="1"/>
</dbReference>
<evidence type="ECO:0000313" key="4">
    <source>
        <dbReference type="Proteomes" id="UP000559626"/>
    </source>
</evidence>
<sequence>MRLLAGLLLFVAACTSAADPVPMSPTTAPTATLLSGPVPYLALGDSYTIGQGVASAADRWPNQMATLARAQGLDVRPPDIIAKTGWTTTNLLDALATSGNTRTDYGLVSLLIGVNDQYEGQSIDVFRSEFKRLLGRATVFAGGRAERVLVLSIPDWGQSPFASGMNRPLIAQQIDQFNAVALEECQRVGIVFVNITPFTRSAGADPTQFVDDGLHYTGISMTPWAQRALGAVKQMR</sequence>
<feature type="signal peptide" evidence="1">
    <location>
        <begin position="1"/>
        <end position="17"/>
    </location>
</feature>
<keyword evidence="1" id="KW-0732">Signal</keyword>
<dbReference type="Proteomes" id="UP000559626">
    <property type="component" value="Unassembled WGS sequence"/>
</dbReference>
<dbReference type="AlphaFoldDB" id="A0A7Y0AF56"/>